<dbReference type="InterPro" id="IPR000109">
    <property type="entry name" value="POT_fam"/>
</dbReference>
<protein>
    <submittedName>
        <fullName evidence="6">Uncharacterized protein</fullName>
    </submittedName>
</protein>
<keyword evidence="4" id="KW-1133">Transmembrane helix</keyword>
<dbReference type="eggNOG" id="KOG1237">
    <property type="taxonomic scope" value="Eukaryota"/>
</dbReference>
<keyword evidence="5" id="KW-0472">Membrane</keyword>
<evidence type="ECO:0000256" key="3">
    <source>
        <dbReference type="ARBA" id="ARBA00022692"/>
    </source>
</evidence>
<dbReference type="Pfam" id="PF00854">
    <property type="entry name" value="PTR2"/>
    <property type="match status" value="1"/>
</dbReference>
<evidence type="ECO:0000256" key="4">
    <source>
        <dbReference type="ARBA" id="ARBA00022989"/>
    </source>
</evidence>
<organism evidence="6">
    <name type="scientific">Oryza meridionalis</name>
    <dbReference type="NCBI Taxonomy" id="40149"/>
    <lineage>
        <taxon>Eukaryota</taxon>
        <taxon>Viridiplantae</taxon>
        <taxon>Streptophyta</taxon>
        <taxon>Embryophyta</taxon>
        <taxon>Tracheophyta</taxon>
        <taxon>Spermatophyta</taxon>
        <taxon>Magnoliopsida</taxon>
        <taxon>Liliopsida</taxon>
        <taxon>Poales</taxon>
        <taxon>Poaceae</taxon>
        <taxon>BOP clade</taxon>
        <taxon>Oryzoideae</taxon>
        <taxon>Oryzeae</taxon>
        <taxon>Oryzinae</taxon>
        <taxon>Oryza</taxon>
    </lineage>
</organism>
<proteinExistence type="inferred from homology"/>
<dbReference type="EnsemblPlants" id="OMERI03G09050.1">
    <property type="protein sequence ID" value="OMERI03G09050.1"/>
    <property type="gene ID" value="OMERI03G09050"/>
</dbReference>
<dbReference type="PANTHER" id="PTHR11654">
    <property type="entry name" value="OLIGOPEPTIDE TRANSPORTER-RELATED"/>
    <property type="match status" value="1"/>
</dbReference>
<dbReference type="GO" id="GO:0022857">
    <property type="term" value="F:transmembrane transporter activity"/>
    <property type="evidence" value="ECO:0007669"/>
    <property type="project" value="InterPro"/>
</dbReference>
<dbReference type="Proteomes" id="UP000008021">
    <property type="component" value="Chromosome 3"/>
</dbReference>
<name>A0A0E0CXM2_9ORYZ</name>
<dbReference type="InterPro" id="IPR036259">
    <property type="entry name" value="MFS_trans_sf"/>
</dbReference>
<reference evidence="6" key="1">
    <citation type="submission" date="2015-04" db="UniProtKB">
        <authorList>
            <consortium name="EnsemblPlants"/>
        </authorList>
    </citation>
    <scope>IDENTIFICATION</scope>
</reference>
<dbReference type="HOGENOM" id="CLU_1498596_0_0_1"/>
<dbReference type="Gramene" id="OMERI03G09050.1">
    <property type="protein sequence ID" value="OMERI03G09050.1"/>
    <property type="gene ID" value="OMERI03G09050"/>
</dbReference>
<keyword evidence="7" id="KW-1185">Reference proteome</keyword>
<evidence type="ECO:0000256" key="2">
    <source>
        <dbReference type="ARBA" id="ARBA00005982"/>
    </source>
</evidence>
<comment type="similarity">
    <text evidence="2">Belongs to the major facilitator superfamily. Proton-dependent oligopeptide transporter (POT/PTR) (TC 2.A.17) family.</text>
</comment>
<comment type="subcellular location">
    <subcellularLocation>
        <location evidence="1">Membrane</location>
        <topology evidence="1">Multi-pass membrane protein</topology>
    </subcellularLocation>
</comment>
<dbReference type="GO" id="GO:0016020">
    <property type="term" value="C:membrane"/>
    <property type="evidence" value="ECO:0007669"/>
    <property type="project" value="UniProtKB-SubCell"/>
</dbReference>
<dbReference type="Gene3D" id="1.20.1250.20">
    <property type="entry name" value="MFS general substrate transporter like domains"/>
    <property type="match status" value="1"/>
</dbReference>
<evidence type="ECO:0000256" key="5">
    <source>
        <dbReference type="ARBA" id="ARBA00023136"/>
    </source>
</evidence>
<accession>A0A0E0CXM2</accession>
<keyword evidence="3" id="KW-0812">Transmembrane</keyword>
<evidence type="ECO:0000313" key="6">
    <source>
        <dbReference type="EnsemblPlants" id="OMERI03G09050.1"/>
    </source>
</evidence>
<sequence length="180" mass="19783">MDSSYQHDKPLLDEENSSQVNTLEYTGDGSVCIRGHPALRKHTGNWKGSSLAIGYGAQCPCISSFGADQFDDTDENERTKKSSFFNWTYFVANAGSLISGTVIVWVQDHKGFGTFIFGSSMYRFQKPGGSPLARICQVVVAAIHKRDKDLPCDSSVLYEFLGQSSAIEGSRKLEHTTGLK</sequence>
<evidence type="ECO:0000256" key="1">
    <source>
        <dbReference type="ARBA" id="ARBA00004141"/>
    </source>
</evidence>
<dbReference type="AlphaFoldDB" id="A0A0E0CXM2"/>
<evidence type="ECO:0000313" key="7">
    <source>
        <dbReference type="Proteomes" id="UP000008021"/>
    </source>
</evidence>
<reference evidence="6" key="2">
    <citation type="submission" date="2018-05" db="EMBL/GenBank/DDBJ databases">
        <title>OmerRS3 (Oryza meridionalis Reference Sequence Version 3).</title>
        <authorList>
            <person name="Zhang J."/>
            <person name="Kudrna D."/>
            <person name="Lee S."/>
            <person name="Talag J."/>
            <person name="Welchert J."/>
            <person name="Wing R.A."/>
        </authorList>
    </citation>
    <scope>NUCLEOTIDE SEQUENCE [LARGE SCALE GENOMIC DNA]</scope>
    <source>
        <strain evidence="6">cv. OR44</strain>
    </source>
</reference>